<dbReference type="EMBL" id="CP031358">
    <property type="protein sequence ID" value="AXK43904.1"/>
    <property type="molecule type" value="Genomic_DNA"/>
</dbReference>
<dbReference type="KEGG" id="err:DVR09_15735"/>
<protein>
    <submittedName>
        <fullName evidence="1">Uncharacterized protein</fullName>
    </submittedName>
</protein>
<sequence>MEWLEFDVFVDCHAHAFGDLSPKRRHDRRRRKLHDDEARILRHWGTVWRLHVRRCLWNVERVLWWNSESIADFMHPLGWRECRALELHE</sequence>
<geneLocation type="plasmid" evidence="1 2">
    <name>unnamed</name>
</geneLocation>
<dbReference type="Proteomes" id="UP000254508">
    <property type="component" value="Plasmid unnamed"/>
</dbReference>
<proteinExistence type="predicted"/>
<reference evidence="1 2" key="1">
    <citation type="submission" date="2018-07" db="EMBL/GenBank/DDBJ databases">
        <title>Genome sequence of Erythrobacter strain YH-07, an antagonistic bacterium isolated from Yellow Sea.</title>
        <authorList>
            <person name="Tang T."/>
            <person name="Liu Q."/>
            <person name="Sun X."/>
        </authorList>
    </citation>
    <scope>NUCLEOTIDE SEQUENCE [LARGE SCALE GENOMIC DNA]</scope>
    <source>
        <strain evidence="1 2">YH-07</strain>
        <plasmid evidence="1 2">unnamed</plasmid>
    </source>
</reference>
<dbReference type="AlphaFoldDB" id="A0A345YJ02"/>
<name>A0A345YJ02_9SPHN</name>
<evidence type="ECO:0000313" key="1">
    <source>
        <dbReference type="EMBL" id="AXK43904.1"/>
    </source>
</evidence>
<evidence type="ECO:0000313" key="2">
    <source>
        <dbReference type="Proteomes" id="UP000254508"/>
    </source>
</evidence>
<accession>A0A345YJ02</accession>
<organism evidence="1 2">
    <name type="scientific">Erythrobacter aureus</name>
    <dbReference type="NCBI Taxonomy" id="2182384"/>
    <lineage>
        <taxon>Bacteria</taxon>
        <taxon>Pseudomonadati</taxon>
        <taxon>Pseudomonadota</taxon>
        <taxon>Alphaproteobacteria</taxon>
        <taxon>Sphingomonadales</taxon>
        <taxon>Erythrobacteraceae</taxon>
        <taxon>Erythrobacter/Porphyrobacter group</taxon>
        <taxon>Erythrobacter</taxon>
    </lineage>
</organism>
<keyword evidence="2" id="KW-1185">Reference proteome</keyword>
<gene>
    <name evidence="1" type="ORF">DVR09_15735</name>
</gene>
<keyword evidence="1" id="KW-0614">Plasmid</keyword>